<dbReference type="GO" id="GO:0003700">
    <property type="term" value="F:DNA-binding transcription factor activity"/>
    <property type="evidence" value="ECO:0007669"/>
    <property type="project" value="TreeGrafter"/>
</dbReference>
<dbReference type="PANTHER" id="PTHR30146">
    <property type="entry name" value="LACI-RELATED TRANSCRIPTIONAL REPRESSOR"/>
    <property type="match status" value="1"/>
</dbReference>
<dbReference type="InterPro" id="IPR046335">
    <property type="entry name" value="LacI/GalR-like_sensor"/>
</dbReference>
<dbReference type="SUPFAM" id="SSF53822">
    <property type="entry name" value="Periplasmic binding protein-like I"/>
    <property type="match status" value="1"/>
</dbReference>
<dbReference type="InterPro" id="IPR028082">
    <property type="entry name" value="Peripla_BP_I"/>
</dbReference>
<evidence type="ECO:0000256" key="1">
    <source>
        <dbReference type="ARBA" id="ARBA00023015"/>
    </source>
</evidence>
<dbReference type="PANTHER" id="PTHR30146:SF109">
    <property type="entry name" value="HTH-TYPE TRANSCRIPTIONAL REGULATOR GALS"/>
    <property type="match status" value="1"/>
</dbReference>
<dbReference type="Gene3D" id="3.40.50.2300">
    <property type="match status" value="2"/>
</dbReference>
<reference evidence="5 6" key="1">
    <citation type="submission" date="2020-04" db="EMBL/GenBank/DDBJ databases">
        <authorList>
            <person name="De Canck E."/>
        </authorList>
    </citation>
    <scope>NUCLEOTIDE SEQUENCE [LARGE SCALE GENOMIC DNA]</scope>
    <source>
        <strain evidence="5 6">LMG 28138</strain>
    </source>
</reference>
<keyword evidence="2" id="KW-0238">DNA-binding</keyword>
<dbReference type="AlphaFoldDB" id="A0A6S7BWG5"/>
<keyword evidence="6" id="KW-1185">Reference proteome</keyword>
<evidence type="ECO:0000259" key="4">
    <source>
        <dbReference type="Pfam" id="PF13377"/>
    </source>
</evidence>
<evidence type="ECO:0000256" key="2">
    <source>
        <dbReference type="ARBA" id="ARBA00023125"/>
    </source>
</evidence>
<dbReference type="Pfam" id="PF13377">
    <property type="entry name" value="Peripla_BP_3"/>
    <property type="match status" value="1"/>
</dbReference>
<feature type="domain" description="Transcriptional regulator LacI/GalR-like sensor" evidence="4">
    <location>
        <begin position="79"/>
        <end position="222"/>
    </location>
</feature>
<evidence type="ECO:0000313" key="6">
    <source>
        <dbReference type="Proteomes" id="UP000494115"/>
    </source>
</evidence>
<sequence length="300" mass="32780">MKYKSPSDEFSLFSAASLDGRALPSPDVSEAASATRRHDSRLDFLASQNFPFLAFGRSESGGEHAWIDRDIAAFAEEAVDRLAGFGHERIAVIMPGQDAMQAHIYLKSFRQALKRHGIAFDSSLVKYGEFSERGGYHATEALLALKSGPTAYLFQSDSMAIGAYRRFHEAGLVPGEDVAVTSGLLTGEMSAYPSPALTGFTITPRELGVRMAEAALAQIPGNSTYFGAAPTQVIWLWSGQAMRIRMSRQRDNLRHASIATTSILIPSERPTLNMLRADSSTGLVRRVTRRLVALFVLPRP</sequence>
<dbReference type="RefSeq" id="WP_175108238.1">
    <property type="nucleotide sequence ID" value="NZ_CADIKM010000076.1"/>
</dbReference>
<organism evidence="5 6">
    <name type="scientific">Pararobbsia alpina</name>
    <dbReference type="NCBI Taxonomy" id="621374"/>
    <lineage>
        <taxon>Bacteria</taxon>
        <taxon>Pseudomonadati</taxon>
        <taxon>Pseudomonadota</taxon>
        <taxon>Betaproteobacteria</taxon>
        <taxon>Burkholderiales</taxon>
        <taxon>Burkholderiaceae</taxon>
        <taxon>Pararobbsia</taxon>
    </lineage>
</organism>
<protein>
    <submittedName>
        <fullName evidence="5">HTH-type transcriptional repressor PurR</fullName>
    </submittedName>
</protein>
<dbReference type="EMBL" id="CADIKM010000076">
    <property type="protein sequence ID" value="CAB3805847.1"/>
    <property type="molecule type" value="Genomic_DNA"/>
</dbReference>
<dbReference type="Proteomes" id="UP000494115">
    <property type="component" value="Unassembled WGS sequence"/>
</dbReference>
<evidence type="ECO:0000256" key="3">
    <source>
        <dbReference type="ARBA" id="ARBA00023163"/>
    </source>
</evidence>
<keyword evidence="3" id="KW-0804">Transcription</keyword>
<keyword evidence="1" id="KW-0805">Transcription regulation</keyword>
<dbReference type="GO" id="GO:0000976">
    <property type="term" value="F:transcription cis-regulatory region binding"/>
    <property type="evidence" value="ECO:0007669"/>
    <property type="project" value="TreeGrafter"/>
</dbReference>
<proteinExistence type="predicted"/>
<name>A0A6S7BWG5_9BURK</name>
<evidence type="ECO:0000313" key="5">
    <source>
        <dbReference type="EMBL" id="CAB3805847.1"/>
    </source>
</evidence>
<accession>A0A6S7BWG5</accession>
<gene>
    <name evidence="5" type="primary">purR_6</name>
    <name evidence="5" type="ORF">LMG28138_05723</name>
</gene>